<name>A0ABT5HG94_9CAUL</name>
<protein>
    <recommendedName>
        <fullName evidence="8">Abasic site processing protein</fullName>
        <ecNumber evidence="8">3.4.-.-</ecNumber>
    </recommendedName>
</protein>
<evidence type="ECO:0000256" key="8">
    <source>
        <dbReference type="RuleBase" id="RU364100"/>
    </source>
</evidence>
<dbReference type="Gene3D" id="3.90.1680.20">
    <property type="match status" value="2"/>
</dbReference>
<dbReference type="PANTHER" id="PTHR13604">
    <property type="entry name" value="DC12-RELATED"/>
    <property type="match status" value="1"/>
</dbReference>
<keyword evidence="3" id="KW-0227">DNA damage</keyword>
<dbReference type="PANTHER" id="PTHR13604:SF0">
    <property type="entry name" value="ABASIC SITE PROCESSING PROTEIN HMCES"/>
    <property type="match status" value="1"/>
</dbReference>
<reference evidence="9 10" key="1">
    <citation type="submission" date="2023-01" db="EMBL/GenBank/DDBJ databases">
        <title>Novel species of the genus Asticcacaulis isolated from rivers.</title>
        <authorList>
            <person name="Lu H."/>
        </authorList>
    </citation>
    <scope>NUCLEOTIDE SEQUENCE [LARGE SCALE GENOMIC DNA]</scope>
    <source>
        <strain evidence="9 10">LKC15W</strain>
    </source>
</reference>
<evidence type="ECO:0000256" key="6">
    <source>
        <dbReference type="ARBA" id="ARBA00023125"/>
    </source>
</evidence>
<dbReference type="Pfam" id="PF02586">
    <property type="entry name" value="SRAP"/>
    <property type="match status" value="1"/>
</dbReference>
<keyword evidence="4 8" id="KW-0378">Hydrolase</keyword>
<dbReference type="InterPro" id="IPR036590">
    <property type="entry name" value="SRAP-like"/>
</dbReference>
<evidence type="ECO:0000313" key="9">
    <source>
        <dbReference type="EMBL" id="MDC7675207.1"/>
    </source>
</evidence>
<dbReference type="EC" id="3.4.-.-" evidence="8"/>
<dbReference type="EMBL" id="JAQQKV010000001">
    <property type="protein sequence ID" value="MDC7675207.1"/>
    <property type="molecule type" value="Genomic_DNA"/>
</dbReference>
<dbReference type="SUPFAM" id="SSF143081">
    <property type="entry name" value="BB1717-like"/>
    <property type="match status" value="1"/>
</dbReference>
<evidence type="ECO:0000256" key="1">
    <source>
        <dbReference type="ARBA" id="ARBA00008136"/>
    </source>
</evidence>
<dbReference type="Proteomes" id="UP001218579">
    <property type="component" value="Unassembled WGS sequence"/>
</dbReference>
<sequence>MCNLYSMTSNAEAIRALAKAMKSSVGNLPIYEFVGANGFGPLVRNTPGGRELALSRWGMPTPAKFLIGKNYDAGVTNVRTTASPHWRRWLGVENRCLVPFTSFSEPDQASGSKILHWFGANAERPLMFFAGIWTPAFTSVRKVAEGPTTNDLYGFLTTDANAEVKAIHPKAMPVILRFEEERELWMTGTWEEVQHLQRPLPDRSLTVVATGRRKDGTHLDGMA</sequence>
<accession>A0ABT5HG94</accession>
<keyword evidence="10" id="KW-1185">Reference proteome</keyword>
<evidence type="ECO:0000256" key="3">
    <source>
        <dbReference type="ARBA" id="ARBA00022763"/>
    </source>
</evidence>
<evidence type="ECO:0000313" key="10">
    <source>
        <dbReference type="Proteomes" id="UP001218579"/>
    </source>
</evidence>
<organism evidence="9 10">
    <name type="scientific">Asticcacaulis machinosus</name>
    <dbReference type="NCBI Taxonomy" id="2984211"/>
    <lineage>
        <taxon>Bacteria</taxon>
        <taxon>Pseudomonadati</taxon>
        <taxon>Pseudomonadota</taxon>
        <taxon>Alphaproteobacteria</taxon>
        <taxon>Caulobacterales</taxon>
        <taxon>Caulobacteraceae</taxon>
        <taxon>Asticcacaulis</taxon>
    </lineage>
</organism>
<comment type="caution">
    <text evidence="9">The sequence shown here is derived from an EMBL/GenBank/DDBJ whole genome shotgun (WGS) entry which is preliminary data.</text>
</comment>
<evidence type="ECO:0000256" key="5">
    <source>
        <dbReference type="ARBA" id="ARBA00023124"/>
    </source>
</evidence>
<keyword evidence="6" id="KW-0238">DNA-binding</keyword>
<proteinExistence type="inferred from homology"/>
<keyword evidence="2 8" id="KW-0645">Protease</keyword>
<evidence type="ECO:0000256" key="7">
    <source>
        <dbReference type="ARBA" id="ARBA00023239"/>
    </source>
</evidence>
<keyword evidence="5" id="KW-0190">Covalent protein-DNA linkage</keyword>
<gene>
    <name evidence="9" type="ORF">PQU98_03645</name>
</gene>
<evidence type="ECO:0000256" key="4">
    <source>
        <dbReference type="ARBA" id="ARBA00022801"/>
    </source>
</evidence>
<dbReference type="RefSeq" id="WP_272743518.1">
    <property type="nucleotide sequence ID" value="NZ_JAQQKV010000001.1"/>
</dbReference>
<dbReference type="InterPro" id="IPR003738">
    <property type="entry name" value="SRAP"/>
</dbReference>
<evidence type="ECO:0000256" key="2">
    <source>
        <dbReference type="ARBA" id="ARBA00022670"/>
    </source>
</evidence>
<comment type="similarity">
    <text evidence="1 8">Belongs to the SOS response-associated peptidase family.</text>
</comment>
<keyword evidence="7" id="KW-0456">Lyase</keyword>